<organism evidence="1 2">
    <name type="scientific">Allacma fusca</name>
    <dbReference type="NCBI Taxonomy" id="39272"/>
    <lineage>
        <taxon>Eukaryota</taxon>
        <taxon>Metazoa</taxon>
        <taxon>Ecdysozoa</taxon>
        <taxon>Arthropoda</taxon>
        <taxon>Hexapoda</taxon>
        <taxon>Collembola</taxon>
        <taxon>Symphypleona</taxon>
        <taxon>Sminthuridae</taxon>
        <taxon>Allacma</taxon>
    </lineage>
</organism>
<reference evidence="1" key="1">
    <citation type="submission" date="2021-06" db="EMBL/GenBank/DDBJ databases">
        <authorList>
            <person name="Hodson N. C."/>
            <person name="Mongue J. A."/>
            <person name="Jaron S. K."/>
        </authorList>
    </citation>
    <scope>NUCLEOTIDE SEQUENCE</scope>
</reference>
<keyword evidence="2" id="KW-1185">Reference proteome</keyword>
<comment type="caution">
    <text evidence="1">The sequence shown here is derived from an EMBL/GenBank/DDBJ whole genome shotgun (WGS) entry which is preliminary data.</text>
</comment>
<dbReference type="AlphaFoldDB" id="A0A8J2JF10"/>
<evidence type="ECO:0000313" key="2">
    <source>
        <dbReference type="Proteomes" id="UP000708208"/>
    </source>
</evidence>
<dbReference type="EMBL" id="CAJVCH010013787">
    <property type="protein sequence ID" value="CAG7676385.1"/>
    <property type="molecule type" value="Genomic_DNA"/>
</dbReference>
<dbReference type="Proteomes" id="UP000708208">
    <property type="component" value="Unassembled WGS sequence"/>
</dbReference>
<proteinExistence type="predicted"/>
<sequence>MRIGINSYKEFAQKLLMEPNNCNYTEDTLKTFEDLFDHRTLTLWNCTEETFQTMYSCLNGHQMMDCEVKLLYGEASYDAMKY</sequence>
<protein>
    <submittedName>
        <fullName evidence="1">Uncharacterized protein</fullName>
    </submittedName>
</protein>
<accession>A0A8J2JF10</accession>
<name>A0A8J2JF10_9HEXA</name>
<gene>
    <name evidence="1" type="ORF">AFUS01_LOCUS2416</name>
</gene>
<evidence type="ECO:0000313" key="1">
    <source>
        <dbReference type="EMBL" id="CAG7676385.1"/>
    </source>
</evidence>
<feature type="non-terminal residue" evidence="1">
    <location>
        <position position="82"/>
    </location>
</feature>